<sequence length="28" mass="3373">MILTPGKFWETKLLLDKYQIVFYLNANI</sequence>
<dbReference type="EMBL" id="GBXM01044282">
    <property type="protein sequence ID" value="JAH64295.1"/>
    <property type="molecule type" value="Transcribed_RNA"/>
</dbReference>
<reference evidence="1" key="1">
    <citation type="submission" date="2014-11" db="EMBL/GenBank/DDBJ databases">
        <authorList>
            <person name="Amaro Gonzalez C."/>
        </authorList>
    </citation>
    <scope>NUCLEOTIDE SEQUENCE</scope>
</reference>
<accession>A0A0E9UGC9</accession>
<dbReference type="AlphaFoldDB" id="A0A0E9UGC9"/>
<organism evidence="1">
    <name type="scientific">Anguilla anguilla</name>
    <name type="common">European freshwater eel</name>
    <name type="synonym">Muraena anguilla</name>
    <dbReference type="NCBI Taxonomy" id="7936"/>
    <lineage>
        <taxon>Eukaryota</taxon>
        <taxon>Metazoa</taxon>
        <taxon>Chordata</taxon>
        <taxon>Craniata</taxon>
        <taxon>Vertebrata</taxon>
        <taxon>Euteleostomi</taxon>
        <taxon>Actinopterygii</taxon>
        <taxon>Neopterygii</taxon>
        <taxon>Teleostei</taxon>
        <taxon>Anguilliformes</taxon>
        <taxon>Anguillidae</taxon>
        <taxon>Anguilla</taxon>
    </lineage>
</organism>
<reference evidence="1" key="2">
    <citation type="journal article" date="2015" name="Fish Shellfish Immunol.">
        <title>Early steps in the European eel (Anguilla anguilla)-Vibrio vulnificus interaction in the gills: Role of the RtxA13 toxin.</title>
        <authorList>
            <person name="Callol A."/>
            <person name="Pajuelo D."/>
            <person name="Ebbesson L."/>
            <person name="Teles M."/>
            <person name="MacKenzie S."/>
            <person name="Amaro C."/>
        </authorList>
    </citation>
    <scope>NUCLEOTIDE SEQUENCE</scope>
</reference>
<proteinExistence type="predicted"/>
<evidence type="ECO:0000313" key="1">
    <source>
        <dbReference type="EMBL" id="JAH64295.1"/>
    </source>
</evidence>
<protein>
    <submittedName>
        <fullName evidence="1">Uncharacterized protein</fullName>
    </submittedName>
</protein>
<name>A0A0E9UGC9_ANGAN</name>